<organism evidence="1">
    <name type="scientific">marine sediment metagenome</name>
    <dbReference type="NCBI Taxonomy" id="412755"/>
    <lineage>
        <taxon>unclassified sequences</taxon>
        <taxon>metagenomes</taxon>
        <taxon>ecological metagenomes</taxon>
    </lineage>
</organism>
<gene>
    <name evidence="1" type="ORF">S01H4_43290</name>
</gene>
<reference evidence="1" key="1">
    <citation type="journal article" date="2014" name="Front. Microbiol.">
        <title>High frequency of phylogenetically diverse reductive dehalogenase-homologous genes in deep subseafloor sedimentary metagenomes.</title>
        <authorList>
            <person name="Kawai M."/>
            <person name="Futagami T."/>
            <person name="Toyoda A."/>
            <person name="Takaki Y."/>
            <person name="Nishi S."/>
            <person name="Hori S."/>
            <person name="Arai W."/>
            <person name="Tsubouchi T."/>
            <person name="Morono Y."/>
            <person name="Uchiyama I."/>
            <person name="Ito T."/>
            <person name="Fujiyama A."/>
            <person name="Inagaki F."/>
            <person name="Takami H."/>
        </authorList>
    </citation>
    <scope>NUCLEOTIDE SEQUENCE</scope>
    <source>
        <strain evidence="1">Expedition CK06-06</strain>
    </source>
</reference>
<dbReference type="AlphaFoldDB" id="X1BP63"/>
<accession>X1BP63</accession>
<sequence>MPNASIKPMVYPEDENLTSIIWIDSENKHVI</sequence>
<name>X1BP63_9ZZZZ</name>
<proteinExistence type="predicted"/>
<feature type="non-terminal residue" evidence="1">
    <location>
        <position position="31"/>
    </location>
</feature>
<comment type="caution">
    <text evidence="1">The sequence shown here is derived from an EMBL/GenBank/DDBJ whole genome shotgun (WGS) entry which is preliminary data.</text>
</comment>
<dbReference type="EMBL" id="BART01023863">
    <property type="protein sequence ID" value="GAG97694.1"/>
    <property type="molecule type" value="Genomic_DNA"/>
</dbReference>
<protein>
    <submittedName>
        <fullName evidence="1">Uncharacterized protein</fullName>
    </submittedName>
</protein>
<evidence type="ECO:0000313" key="1">
    <source>
        <dbReference type="EMBL" id="GAG97694.1"/>
    </source>
</evidence>